<dbReference type="EMBL" id="AWWV01006658">
    <property type="protein sequence ID" value="OMP00389.1"/>
    <property type="molecule type" value="Genomic_DNA"/>
</dbReference>
<gene>
    <name evidence="2" type="ORF">CCACVL1_03358</name>
</gene>
<dbReference type="Proteomes" id="UP000188268">
    <property type="component" value="Unassembled WGS sequence"/>
</dbReference>
<organism evidence="2 3">
    <name type="scientific">Corchorus capsularis</name>
    <name type="common">Jute</name>
    <dbReference type="NCBI Taxonomy" id="210143"/>
    <lineage>
        <taxon>Eukaryota</taxon>
        <taxon>Viridiplantae</taxon>
        <taxon>Streptophyta</taxon>
        <taxon>Embryophyta</taxon>
        <taxon>Tracheophyta</taxon>
        <taxon>Spermatophyta</taxon>
        <taxon>Magnoliopsida</taxon>
        <taxon>eudicotyledons</taxon>
        <taxon>Gunneridae</taxon>
        <taxon>Pentapetalae</taxon>
        <taxon>rosids</taxon>
        <taxon>malvids</taxon>
        <taxon>Malvales</taxon>
        <taxon>Malvaceae</taxon>
        <taxon>Grewioideae</taxon>
        <taxon>Apeibeae</taxon>
        <taxon>Corchorus</taxon>
    </lineage>
</organism>
<feature type="region of interest" description="Disordered" evidence="1">
    <location>
        <begin position="1"/>
        <end position="21"/>
    </location>
</feature>
<evidence type="ECO:0000256" key="1">
    <source>
        <dbReference type="SAM" id="MobiDB-lite"/>
    </source>
</evidence>
<proteinExistence type="predicted"/>
<dbReference type="AlphaFoldDB" id="A0A1R3JZW9"/>
<sequence>MAFSDRGSLLQAPPKPIQASTPPVLVRSGPWSFVSGLPADKISEIDQPAGLSYRHGPTDLFSIGASSSATRFYLTKPRARPRREFALPNSLFDNKAETPDIH</sequence>
<evidence type="ECO:0000313" key="2">
    <source>
        <dbReference type="EMBL" id="OMP00389.1"/>
    </source>
</evidence>
<keyword evidence="3" id="KW-1185">Reference proteome</keyword>
<dbReference type="OrthoDB" id="1619647at2759"/>
<name>A0A1R3JZW9_COCAP</name>
<accession>A0A1R3JZW9</accession>
<comment type="caution">
    <text evidence="2">The sequence shown here is derived from an EMBL/GenBank/DDBJ whole genome shotgun (WGS) entry which is preliminary data.</text>
</comment>
<evidence type="ECO:0000313" key="3">
    <source>
        <dbReference type="Proteomes" id="UP000188268"/>
    </source>
</evidence>
<dbReference type="Gramene" id="OMP00389">
    <property type="protein sequence ID" value="OMP00389"/>
    <property type="gene ID" value="CCACVL1_03358"/>
</dbReference>
<reference evidence="2 3" key="1">
    <citation type="submission" date="2013-09" db="EMBL/GenBank/DDBJ databases">
        <title>Corchorus capsularis genome sequencing.</title>
        <authorList>
            <person name="Alam M."/>
            <person name="Haque M.S."/>
            <person name="Islam M.S."/>
            <person name="Emdad E.M."/>
            <person name="Islam M.M."/>
            <person name="Ahmed B."/>
            <person name="Halim A."/>
            <person name="Hossen Q.M.M."/>
            <person name="Hossain M.Z."/>
            <person name="Ahmed R."/>
            <person name="Khan M.M."/>
            <person name="Islam R."/>
            <person name="Rashid M.M."/>
            <person name="Khan S.A."/>
            <person name="Rahman M.S."/>
            <person name="Alam M."/>
        </authorList>
    </citation>
    <scope>NUCLEOTIDE SEQUENCE [LARGE SCALE GENOMIC DNA]</scope>
    <source>
        <strain evidence="3">cv. CVL-1</strain>
        <tissue evidence="2">Whole seedling</tissue>
    </source>
</reference>
<protein>
    <submittedName>
        <fullName evidence="2">Uncharacterized protein</fullName>
    </submittedName>
</protein>